<dbReference type="AlphaFoldDB" id="A0A7G2C7Z6"/>
<evidence type="ECO:0000313" key="2">
    <source>
        <dbReference type="EMBL" id="CAD2214112.1"/>
    </source>
</evidence>
<evidence type="ECO:0000256" key="1">
    <source>
        <dbReference type="SAM" id="MobiDB-lite"/>
    </source>
</evidence>
<reference evidence="2 3" key="1">
    <citation type="submission" date="2020-08" db="EMBL/GenBank/DDBJ databases">
        <authorList>
            <person name="Newling K."/>
            <person name="Davey J."/>
            <person name="Forrester S."/>
        </authorList>
    </citation>
    <scope>NUCLEOTIDE SEQUENCE [LARGE SCALE GENOMIC DNA]</scope>
    <source>
        <strain evidence="3">Crithidia deanei Carvalho (ATCC PRA-265)</strain>
    </source>
</reference>
<feature type="region of interest" description="Disordered" evidence="1">
    <location>
        <begin position="49"/>
        <end position="96"/>
    </location>
</feature>
<protein>
    <submittedName>
        <fullName evidence="2">Uncharacterized protein</fullName>
    </submittedName>
</protein>
<feature type="compositionally biased region" description="Polar residues" evidence="1">
    <location>
        <begin position="64"/>
        <end position="77"/>
    </location>
</feature>
<gene>
    <name evidence="2" type="ORF">ADEAN_000155600</name>
</gene>
<dbReference type="VEuPathDB" id="TriTrypDB:ADEAN_000155600"/>
<accession>A0A7G2C7Z6</accession>
<name>A0A7G2C7Z6_9TRYP</name>
<keyword evidence="3" id="KW-1185">Reference proteome</keyword>
<evidence type="ECO:0000313" key="3">
    <source>
        <dbReference type="Proteomes" id="UP000515908"/>
    </source>
</evidence>
<sequence>MSRRYSAPSDLAADRATIAQVKHIHNVESQFSHKRSSVGSLPPLNRVNAEERIGTLSRPKRRSYGTQGTSPNWQFSLRKSGGGAPPPRPTVRRTRHSVPTLSQAVLAEVHPNTLTEETPSYSPKSTSLGDWRTPLVNYANVSRRSLTEQDQLKKEVQLSRAVEVLETLFLPVWRLYRFVKLKRAVRVIEAFWERRLVGNRTRCQNRAADTIAYFFLNPFSRVLLSVEKLSKHAVTIQRRYRRHYKRVEAGVALNLILVRREEPLYWDRVVMQRERELEGEVRRHSALDETVEQLASDAKAKTGKVFAARKKANSLNLDVYNSYLAGPLPESILRSELRAALYHTLSRAARKALQLENVSAAKTRYPRRGSKATIAVSLPVFLPRATLVRVIDNTCFLASVFQDNPTLRAHLAQRNKTIQSY</sequence>
<dbReference type="EMBL" id="LR877147">
    <property type="protein sequence ID" value="CAD2214112.1"/>
    <property type="molecule type" value="Genomic_DNA"/>
</dbReference>
<proteinExistence type="predicted"/>
<dbReference type="Proteomes" id="UP000515908">
    <property type="component" value="Chromosome 03"/>
</dbReference>
<organism evidence="2 3">
    <name type="scientific">Angomonas deanei</name>
    <dbReference type="NCBI Taxonomy" id="59799"/>
    <lineage>
        <taxon>Eukaryota</taxon>
        <taxon>Discoba</taxon>
        <taxon>Euglenozoa</taxon>
        <taxon>Kinetoplastea</taxon>
        <taxon>Metakinetoplastina</taxon>
        <taxon>Trypanosomatida</taxon>
        <taxon>Trypanosomatidae</taxon>
        <taxon>Strigomonadinae</taxon>
        <taxon>Angomonas</taxon>
    </lineage>
</organism>